<comment type="domain">
    <text evidence="7">The Q motif is unique to and characteristic of the DEAD box family of RNA helicases and controls ATP binding and hydrolysis.</text>
</comment>
<dbReference type="InterPro" id="IPR027417">
    <property type="entry name" value="P-loop_NTPase"/>
</dbReference>
<dbReference type="InterPro" id="IPR011545">
    <property type="entry name" value="DEAD/DEAH_box_helicase_dom"/>
</dbReference>
<dbReference type="SMART" id="SM01178">
    <property type="entry name" value="DUF4217"/>
    <property type="match status" value="1"/>
</dbReference>
<dbReference type="GO" id="GO:0016887">
    <property type="term" value="F:ATP hydrolysis activity"/>
    <property type="evidence" value="ECO:0007669"/>
    <property type="project" value="RHEA"/>
</dbReference>
<dbReference type="SMART" id="SM00490">
    <property type="entry name" value="HELICc"/>
    <property type="match status" value="1"/>
</dbReference>
<comment type="function">
    <text evidence="7">RNA helicase.</text>
</comment>
<dbReference type="CDD" id="cd18787">
    <property type="entry name" value="SF2_C_DEAD"/>
    <property type="match status" value="1"/>
</dbReference>
<dbReference type="InterPro" id="IPR001650">
    <property type="entry name" value="Helicase_C-like"/>
</dbReference>
<keyword evidence="4 6" id="KW-0067">ATP-binding</keyword>
<dbReference type="InterPro" id="IPR025313">
    <property type="entry name" value="SPB4-like_CTE"/>
</dbReference>
<feature type="domain" description="Helicase C-terminal" evidence="9">
    <location>
        <begin position="401"/>
        <end position="570"/>
    </location>
</feature>
<name>A0A069DZH0_9HEMI</name>
<dbReference type="Pfam" id="PF00270">
    <property type="entry name" value="DEAD"/>
    <property type="match status" value="1"/>
</dbReference>
<evidence type="ECO:0000256" key="3">
    <source>
        <dbReference type="ARBA" id="ARBA00022806"/>
    </source>
</evidence>
<comment type="catalytic activity">
    <reaction evidence="7">
        <text>ATP + H2O = ADP + phosphate + H(+)</text>
        <dbReference type="Rhea" id="RHEA:13065"/>
        <dbReference type="ChEBI" id="CHEBI:15377"/>
        <dbReference type="ChEBI" id="CHEBI:15378"/>
        <dbReference type="ChEBI" id="CHEBI:30616"/>
        <dbReference type="ChEBI" id="CHEBI:43474"/>
        <dbReference type="ChEBI" id="CHEBI:456216"/>
        <dbReference type="EC" id="3.6.4.13"/>
    </reaction>
</comment>
<dbReference type="SMART" id="SM00487">
    <property type="entry name" value="DEXDc"/>
    <property type="match status" value="1"/>
</dbReference>
<dbReference type="SUPFAM" id="SSF52540">
    <property type="entry name" value="P-loop containing nucleoside triphosphate hydrolases"/>
    <property type="match status" value="1"/>
</dbReference>
<dbReference type="Pfam" id="PF13959">
    <property type="entry name" value="CTE_SPB4"/>
    <property type="match status" value="1"/>
</dbReference>
<proteinExistence type="evidence at transcript level"/>
<evidence type="ECO:0000256" key="6">
    <source>
        <dbReference type="RuleBase" id="RU000492"/>
    </source>
</evidence>
<comment type="similarity">
    <text evidence="6">Belongs to the DEAD box helicase family.</text>
</comment>
<keyword evidence="1 6" id="KW-0547">Nucleotide-binding</keyword>
<evidence type="ECO:0000256" key="7">
    <source>
        <dbReference type="RuleBase" id="RU365068"/>
    </source>
</evidence>
<dbReference type="EMBL" id="GBGD01000655">
    <property type="protein sequence ID" value="JAC88234.1"/>
    <property type="molecule type" value="mRNA"/>
</dbReference>
<evidence type="ECO:0000256" key="5">
    <source>
        <dbReference type="ARBA" id="ARBA00022884"/>
    </source>
</evidence>
<dbReference type="GO" id="GO:0003723">
    <property type="term" value="F:RNA binding"/>
    <property type="evidence" value="ECO:0007669"/>
    <property type="project" value="UniProtKB-UniRule"/>
</dbReference>
<keyword evidence="2 6" id="KW-0378">Hydrolase</keyword>
<accession>A0A069DZH0</accession>
<dbReference type="GO" id="GO:0003724">
    <property type="term" value="F:RNA helicase activity"/>
    <property type="evidence" value="ECO:0007669"/>
    <property type="project" value="UniProtKB-EC"/>
</dbReference>
<dbReference type="Gene3D" id="3.40.50.300">
    <property type="entry name" value="P-loop containing nucleotide triphosphate hydrolases"/>
    <property type="match status" value="2"/>
</dbReference>
<dbReference type="Pfam" id="PF00271">
    <property type="entry name" value="Helicase_C"/>
    <property type="match status" value="1"/>
</dbReference>
<keyword evidence="3 6" id="KW-0347">Helicase</keyword>
<dbReference type="AlphaFoldDB" id="A0A069DZH0"/>
<reference evidence="10" key="1">
    <citation type="journal article" date="2015" name="J. Med. Entomol.">
        <title>A Deep Insight Into the Sialotranscriptome of the Chagas Disease Vector, Panstrongylus megistus (Hemiptera: Heteroptera).</title>
        <authorList>
            <person name="Ribeiro J.M."/>
            <person name="Schwarz A."/>
            <person name="Francischetti I.M."/>
        </authorList>
    </citation>
    <scope>NUCLEOTIDE SEQUENCE</scope>
    <source>
        <tissue evidence="10">Salivary glands</tissue>
    </source>
</reference>
<dbReference type="InterPro" id="IPR000629">
    <property type="entry name" value="RNA-helicase_DEAD-box_CS"/>
</dbReference>
<feature type="domain" description="Helicase ATP-binding" evidence="8">
    <location>
        <begin position="189"/>
        <end position="377"/>
    </location>
</feature>
<sequence>MTMEDIALNIYVPSMAEESKKKSEEKVIRKTVDTSKSTLNVQKNVKKKNVESVEDSSSRNKLKDIPSHFHEHAHIRIPSSVDNISVGEKSEKKLLKRTADALTWHLEGHKTVKKKKPSAQVCSKVKKPSASQSNDVVDISGKCDVEPIYEPLFSAKTFESLGLLHPHLVANLEQLFNIKTMTVVQQLTIPVLFSRKDALIRSQTGSGKTLAYAVPILNFLQDVRPKISRSDGVKALVVLPTRELALQTYECFQKLVRAFTWLVPGLLIGGEKRKSEKARIRKGITILIGTPGRLLDHTKRTKSLSLCNVQWLVLDEADKLLDLGYEEAVGNLLDVLRTEQNDDFERTKTVQTVLLSATLTPGVERLAGLALNSPVRLDASESKTENLNADDVLSHFVIPQTLDQKYVIVPTKLRLVLLSATIKYYYQLEKTNKVLIFMATQDMVNFYTELLSCAPEMKNISFFKLHGNMTQIGRTEVFKKFRSTVSGVLLCTDVGARGLDLPKTDVIIQYNAPPNPADYVHRVGRTARVGSSGVSILFLESSEMNFLHWLNEKRIKLEEQNVETYLEGLISLNIDTKKNKKVNIGIEETVNSLQIKFENAILEDRKLHEIGCQAYKSWVRFYASYPKESRTIFCFKELHLGHHAKGFALRDPPSAIGGIGKPSYSYMKNKAMIKKMKKKKDGKLKVETINEKTERLVTSEFESGIKFKRKKN</sequence>
<dbReference type="PROSITE" id="PS51192">
    <property type="entry name" value="HELICASE_ATP_BIND_1"/>
    <property type="match status" value="1"/>
</dbReference>
<protein>
    <recommendedName>
        <fullName evidence="7">ATP-dependent RNA helicase</fullName>
        <ecNumber evidence="7">3.6.4.13</ecNumber>
    </recommendedName>
</protein>
<organism evidence="10">
    <name type="scientific">Panstrongylus megistus</name>
    <dbReference type="NCBI Taxonomy" id="65343"/>
    <lineage>
        <taxon>Eukaryota</taxon>
        <taxon>Metazoa</taxon>
        <taxon>Ecdysozoa</taxon>
        <taxon>Arthropoda</taxon>
        <taxon>Hexapoda</taxon>
        <taxon>Insecta</taxon>
        <taxon>Pterygota</taxon>
        <taxon>Neoptera</taxon>
        <taxon>Paraneoptera</taxon>
        <taxon>Hemiptera</taxon>
        <taxon>Heteroptera</taxon>
        <taxon>Panheteroptera</taxon>
        <taxon>Cimicomorpha</taxon>
        <taxon>Reduviidae</taxon>
        <taxon>Triatominae</taxon>
        <taxon>Panstrongylus</taxon>
    </lineage>
</organism>
<evidence type="ECO:0000313" key="10">
    <source>
        <dbReference type="EMBL" id="JAC88234.1"/>
    </source>
</evidence>
<dbReference type="PROSITE" id="PS51194">
    <property type="entry name" value="HELICASE_CTER"/>
    <property type="match status" value="1"/>
</dbReference>
<evidence type="ECO:0000259" key="9">
    <source>
        <dbReference type="PROSITE" id="PS51194"/>
    </source>
</evidence>
<dbReference type="InterPro" id="IPR014001">
    <property type="entry name" value="Helicase_ATP-bd"/>
</dbReference>
<evidence type="ECO:0000256" key="2">
    <source>
        <dbReference type="ARBA" id="ARBA00022801"/>
    </source>
</evidence>
<dbReference type="EC" id="3.6.4.13" evidence="7"/>
<evidence type="ECO:0000256" key="4">
    <source>
        <dbReference type="ARBA" id="ARBA00022840"/>
    </source>
</evidence>
<dbReference type="PANTHER" id="PTHR24031">
    <property type="entry name" value="RNA HELICASE"/>
    <property type="match status" value="1"/>
</dbReference>
<dbReference type="GO" id="GO:0005524">
    <property type="term" value="F:ATP binding"/>
    <property type="evidence" value="ECO:0007669"/>
    <property type="project" value="UniProtKB-UniRule"/>
</dbReference>
<dbReference type="PROSITE" id="PS00039">
    <property type="entry name" value="DEAD_ATP_HELICASE"/>
    <property type="match status" value="1"/>
</dbReference>
<keyword evidence="5 7" id="KW-0694">RNA-binding</keyword>
<dbReference type="CDD" id="cd17949">
    <property type="entry name" value="DEADc_DDX31"/>
    <property type="match status" value="1"/>
</dbReference>
<evidence type="ECO:0000256" key="1">
    <source>
        <dbReference type="ARBA" id="ARBA00022741"/>
    </source>
</evidence>
<evidence type="ECO:0000259" key="8">
    <source>
        <dbReference type="PROSITE" id="PS51192"/>
    </source>
</evidence>